<evidence type="ECO:0000256" key="1">
    <source>
        <dbReference type="ARBA" id="ARBA00010466"/>
    </source>
</evidence>
<protein>
    <submittedName>
        <fullName evidence="7">Sugar-binding transcriptional regulator</fullName>
    </submittedName>
</protein>
<dbReference type="AlphaFoldDB" id="A0A1Y6GT62"/>
<evidence type="ECO:0000313" key="9">
    <source>
        <dbReference type="Proteomes" id="UP001064206"/>
    </source>
</evidence>
<reference evidence="7" key="1">
    <citation type="submission" date="2022-09" db="EMBL/GenBank/DDBJ databases">
        <title>Multidrug resistance Raoultella ornithinolytica Strain MQB_Silv_108.</title>
        <authorList>
            <person name="Quintela-Baluja M."/>
        </authorList>
    </citation>
    <scope>NUCLEOTIDE SEQUENCE</scope>
    <source>
        <strain evidence="7">MQB_Silv_108</strain>
    </source>
</reference>
<dbReference type="InterPro" id="IPR037171">
    <property type="entry name" value="NagB/RpiA_transferase-like"/>
</dbReference>
<evidence type="ECO:0000313" key="10">
    <source>
        <dbReference type="Proteomes" id="UP001350972"/>
    </source>
</evidence>
<dbReference type="GO" id="GO:0030246">
    <property type="term" value="F:carbohydrate binding"/>
    <property type="evidence" value="ECO:0007669"/>
    <property type="project" value="InterPro"/>
</dbReference>
<evidence type="ECO:0000256" key="3">
    <source>
        <dbReference type="ARBA" id="ARBA00023125"/>
    </source>
</evidence>
<evidence type="ECO:0000259" key="6">
    <source>
        <dbReference type="Pfam" id="PF04545"/>
    </source>
</evidence>
<keyword evidence="3" id="KW-0238">DNA-binding</keyword>
<dbReference type="PaxDb" id="1286170-RORB6_17405"/>
<dbReference type="GeneID" id="93756461"/>
<evidence type="ECO:0000256" key="2">
    <source>
        <dbReference type="ARBA" id="ARBA00023015"/>
    </source>
</evidence>
<comment type="similarity">
    <text evidence="1">Belongs to the SorC transcriptional regulatory family.</text>
</comment>
<keyword evidence="2" id="KW-0805">Transcription regulation</keyword>
<dbReference type="STRING" id="54291.TE10_03655"/>
<evidence type="ECO:0000313" key="8">
    <source>
        <dbReference type="EMBL" id="WWC11554.1"/>
    </source>
</evidence>
<evidence type="ECO:0000313" key="7">
    <source>
        <dbReference type="EMBL" id="UXE37988.1"/>
    </source>
</evidence>
<name>A0A1Y6GT62_RAOOR</name>
<dbReference type="InterPro" id="IPR007324">
    <property type="entry name" value="Sugar-bd_dom_put"/>
</dbReference>
<dbReference type="GO" id="GO:0003677">
    <property type="term" value="F:DNA binding"/>
    <property type="evidence" value="ECO:0007669"/>
    <property type="project" value="UniProtKB-KW"/>
</dbReference>
<dbReference type="Pfam" id="PF04198">
    <property type="entry name" value="Sugar-bind"/>
    <property type="match status" value="1"/>
</dbReference>
<dbReference type="Proteomes" id="UP001350972">
    <property type="component" value="Chromosome"/>
</dbReference>
<evidence type="ECO:0000256" key="4">
    <source>
        <dbReference type="ARBA" id="ARBA00023163"/>
    </source>
</evidence>
<dbReference type="GO" id="GO:0006352">
    <property type="term" value="P:DNA-templated transcription initiation"/>
    <property type="evidence" value="ECO:0007669"/>
    <property type="project" value="InterPro"/>
</dbReference>
<dbReference type="Pfam" id="PF04545">
    <property type="entry name" value="Sigma70_r4"/>
    <property type="match status" value="1"/>
</dbReference>
<reference evidence="8 10" key="2">
    <citation type="submission" date="2024-02" db="EMBL/GenBank/DDBJ databases">
        <title>Tn5403 promotes plasmid rearrangements and degradation of the Klebsiella pneumoniae carbapenemase (KPC) transposon Tn4401.</title>
        <authorList>
            <person name="Sheppard A.E."/>
            <person name="Barry K.E."/>
            <person name="Parikh H.I."/>
            <person name="Vegesana K."/>
            <person name="Sebra R."/>
            <person name="George S."/>
            <person name="Sanderson N.D."/>
            <person name="Stoesser N."/>
            <person name="Eyre D.W."/>
            <person name="Crook D.W."/>
            <person name="Walker A.S."/>
            <person name="Mathers A.J."/>
        </authorList>
    </citation>
    <scope>NUCLEOTIDE SEQUENCE [LARGE SCALE GENOMIC DNA]</scope>
    <source>
        <strain evidence="8 10">CAV1921</strain>
    </source>
</reference>
<dbReference type="EMBL" id="CP104450">
    <property type="protein sequence ID" value="UXE37988.1"/>
    <property type="molecule type" value="Genomic_DNA"/>
</dbReference>
<sequence>MAIENSDDIRLIVKVAQLYYEQEMTQAQIARELGIYRTTISRLLKRGREQGIVTIAINYDYNENLWLEQQLKQKFALKEAVVASCESSQEEDQLSTIGQHGAQLVDRLLEPGDIIGFSWGRAVRALVETLPQASQSRQVICVPIIGGPSGKLESRYHVNTLTYGAAARLKAESHLADFPALLENTLIRNGIMQSQHFKTISSYWENLDVALVGIGSPAIRDGANWHAFYGSEESDDLNARHVAGDICSRFYDINGIAVETNMNEKTLSIDIARLKQVRYSVGIAIGEEKYTGIIGALRGGYINCLVTNRETAERLLK</sequence>
<dbReference type="PANTHER" id="PTHR34294">
    <property type="entry name" value="TRANSCRIPTIONAL REGULATOR-RELATED"/>
    <property type="match status" value="1"/>
</dbReference>
<dbReference type="PANTHER" id="PTHR34294:SF1">
    <property type="entry name" value="TRANSCRIPTIONAL REGULATOR LSRR"/>
    <property type="match status" value="1"/>
</dbReference>
<feature type="domain" description="Sugar-binding" evidence="5">
    <location>
        <begin position="60"/>
        <end position="317"/>
    </location>
</feature>
<proteinExistence type="inferred from homology"/>
<dbReference type="eggNOG" id="COG2390">
    <property type="taxonomic scope" value="Bacteria"/>
</dbReference>
<dbReference type="Gene3D" id="3.40.50.1360">
    <property type="match status" value="1"/>
</dbReference>
<keyword evidence="4" id="KW-0804">Transcription</keyword>
<dbReference type="SUPFAM" id="SSF100950">
    <property type="entry name" value="NagB/RpiA/CoA transferase-like"/>
    <property type="match status" value="1"/>
</dbReference>
<dbReference type="EMBL" id="CP145163">
    <property type="protein sequence ID" value="WWC11554.1"/>
    <property type="molecule type" value="Genomic_DNA"/>
</dbReference>
<keyword evidence="10" id="KW-1185">Reference proteome</keyword>
<dbReference type="InterPro" id="IPR007630">
    <property type="entry name" value="RNA_pol_sigma70_r4"/>
</dbReference>
<dbReference type="InterPro" id="IPR009057">
    <property type="entry name" value="Homeodomain-like_sf"/>
</dbReference>
<dbReference type="SUPFAM" id="SSF46689">
    <property type="entry name" value="Homeodomain-like"/>
    <property type="match status" value="1"/>
</dbReference>
<evidence type="ECO:0000259" key="5">
    <source>
        <dbReference type="Pfam" id="PF04198"/>
    </source>
</evidence>
<dbReference type="InterPro" id="IPR051054">
    <property type="entry name" value="SorC_transcr_regulators"/>
</dbReference>
<feature type="domain" description="RNA polymerase sigma-70 region 4" evidence="6">
    <location>
        <begin position="17"/>
        <end position="49"/>
    </location>
</feature>
<accession>A0A1Y6GT62</accession>
<dbReference type="Gene3D" id="1.10.10.60">
    <property type="entry name" value="Homeodomain-like"/>
    <property type="match status" value="1"/>
</dbReference>
<dbReference type="RefSeq" id="WP_004856410.1">
    <property type="nucleotide sequence ID" value="NZ_ABDFAB020000004.1"/>
</dbReference>
<gene>
    <name evidence="8" type="ORF">LM286_25240</name>
    <name evidence="7" type="ORF">N2J37_26460</name>
</gene>
<dbReference type="GO" id="GO:0003700">
    <property type="term" value="F:DNA-binding transcription factor activity"/>
    <property type="evidence" value="ECO:0007669"/>
    <property type="project" value="InterPro"/>
</dbReference>
<organism evidence="7 9">
    <name type="scientific">Raoultella ornithinolytica</name>
    <name type="common">Klebsiella ornithinolytica</name>
    <dbReference type="NCBI Taxonomy" id="54291"/>
    <lineage>
        <taxon>Bacteria</taxon>
        <taxon>Pseudomonadati</taxon>
        <taxon>Pseudomonadota</taxon>
        <taxon>Gammaproteobacteria</taxon>
        <taxon>Enterobacterales</taxon>
        <taxon>Enterobacteriaceae</taxon>
        <taxon>Klebsiella/Raoultella group</taxon>
        <taxon>Raoultella</taxon>
    </lineage>
</organism>
<dbReference type="Proteomes" id="UP001064206">
    <property type="component" value="Chromosome"/>
</dbReference>